<dbReference type="InterPro" id="IPR013087">
    <property type="entry name" value="Znf_C2H2_type"/>
</dbReference>
<keyword evidence="12" id="KW-1185">Reference proteome</keyword>
<evidence type="ECO:0000256" key="8">
    <source>
        <dbReference type="PROSITE-ProRule" id="PRU00042"/>
    </source>
</evidence>
<dbReference type="SUPFAM" id="SSF109640">
    <property type="entry name" value="KRAB domain (Kruppel-associated box)"/>
    <property type="match status" value="1"/>
</dbReference>
<keyword evidence="5" id="KW-0862">Zinc</keyword>
<dbReference type="InterPro" id="IPR001909">
    <property type="entry name" value="KRAB"/>
</dbReference>
<dbReference type="PROSITE" id="PS50805">
    <property type="entry name" value="KRAB"/>
    <property type="match status" value="1"/>
</dbReference>
<dbReference type="PANTHER" id="PTHR24381">
    <property type="entry name" value="ZINC FINGER PROTEIN"/>
    <property type="match status" value="1"/>
</dbReference>
<evidence type="ECO:0000313" key="12">
    <source>
        <dbReference type="Proteomes" id="UP000694406"/>
    </source>
</evidence>
<comment type="subcellular location">
    <subcellularLocation>
        <location evidence="1">Nucleus</location>
    </subcellularLocation>
</comment>
<reference evidence="11" key="1">
    <citation type="submission" date="2025-08" db="UniProtKB">
        <authorList>
            <consortium name="Ensembl"/>
        </authorList>
    </citation>
    <scope>IDENTIFICATION</scope>
</reference>
<keyword evidence="7" id="KW-0539">Nucleus</keyword>
<evidence type="ECO:0000256" key="4">
    <source>
        <dbReference type="ARBA" id="ARBA00022771"/>
    </source>
</evidence>
<dbReference type="Ensembl" id="ENSLLTT00000016876.1">
    <property type="protein sequence ID" value="ENSLLTP00000016259.1"/>
    <property type="gene ID" value="ENSLLTG00000012429.1"/>
</dbReference>
<dbReference type="AlphaFoldDB" id="A0A8C5SDY8"/>
<keyword evidence="2" id="KW-0479">Metal-binding</keyword>
<dbReference type="PROSITE" id="PS00028">
    <property type="entry name" value="ZINC_FINGER_C2H2_1"/>
    <property type="match status" value="1"/>
</dbReference>
<dbReference type="Gene3D" id="6.10.140.140">
    <property type="match status" value="1"/>
</dbReference>
<dbReference type="SMART" id="SM00355">
    <property type="entry name" value="ZnF_C2H2"/>
    <property type="match status" value="2"/>
</dbReference>
<protein>
    <submittedName>
        <fullName evidence="11">Uncharacterized protein</fullName>
    </submittedName>
</protein>
<name>A0A8C5SDY8_LATLA</name>
<feature type="domain" description="C2H2-type" evidence="9">
    <location>
        <begin position="58"/>
        <end position="85"/>
    </location>
</feature>
<dbReference type="SUPFAM" id="SSF57667">
    <property type="entry name" value="beta-beta-alpha zinc fingers"/>
    <property type="match status" value="1"/>
</dbReference>
<organism evidence="11 12">
    <name type="scientific">Laticauda laticaudata</name>
    <name type="common">Blue-ringed sea krait</name>
    <name type="synonym">Blue-lipped sea krait</name>
    <dbReference type="NCBI Taxonomy" id="8630"/>
    <lineage>
        <taxon>Eukaryota</taxon>
        <taxon>Metazoa</taxon>
        <taxon>Chordata</taxon>
        <taxon>Craniata</taxon>
        <taxon>Vertebrata</taxon>
        <taxon>Euteleostomi</taxon>
        <taxon>Lepidosauria</taxon>
        <taxon>Squamata</taxon>
        <taxon>Bifurcata</taxon>
        <taxon>Unidentata</taxon>
        <taxon>Episquamata</taxon>
        <taxon>Toxicofera</taxon>
        <taxon>Serpentes</taxon>
        <taxon>Colubroidea</taxon>
        <taxon>Elapidae</taxon>
        <taxon>Laticaudinae</taxon>
        <taxon>Laticauda</taxon>
    </lineage>
</organism>
<keyword evidence="3" id="KW-0677">Repeat</keyword>
<evidence type="ECO:0000259" key="10">
    <source>
        <dbReference type="PROSITE" id="PS50805"/>
    </source>
</evidence>
<dbReference type="InterPro" id="IPR036236">
    <property type="entry name" value="Znf_C2H2_sf"/>
</dbReference>
<dbReference type="Pfam" id="PF01352">
    <property type="entry name" value="KRAB"/>
    <property type="match status" value="1"/>
</dbReference>
<evidence type="ECO:0000256" key="1">
    <source>
        <dbReference type="ARBA" id="ARBA00004123"/>
    </source>
</evidence>
<reference evidence="11" key="2">
    <citation type="submission" date="2025-09" db="UniProtKB">
        <authorList>
            <consortium name="Ensembl"/>
        </authorList>
    </citation>
    <scope>IDENTIFICATION</scope>
</reference>
<evidence type="ECO:0000256" key="6">
    <source>
        <dbReference type="ARBA" id="ARBA00023125"/>
    </source>
</evidence>
<dbReference type="InterPro" id="IPR036051">
    <property type="entry name" value="KRAB_dom_sf"/>
</dbReference>
<dbReference type="Proteomes" id="UP000694406">
    <property type="component" value="Unplaced"/>
</dbReference>
<dbReference type="PROSITE" id="PS50157">
    <property type="entry name" value="ZINC_FINGER_C2H2_2"/>
    <property type="match status" value="2"/>
</dbReference>
<dbReference type="SMART" id="SM00349">
    <property type="entry name" value="KRAB"/>
    <property type="match status" value="1"/>
</dbReference>
<accession>A0A8C5SDY8</accession>
<dbReference type="GO" id="GO:0005634">
    <property type="term" value="C:nucleus"/>
    <property type="evidence" value="ECO:0007669"/>
    <property type="project" value="UniProtKB-SubCell"/>
</dbReference>
<dbReference type="GeneTree" id="ENSGT00940000156207"/>
<feature type="domain" description="C2H2-type" evidence="9">
    <location>
        <begin position="86"/>
        <end position="113"/>
    </location>
</feature>
<dbReference type="GO" id="GO:0008270">
    <property type="term" value="F:zinc ion binding"/>
    <property type="evidence" value="ECO:0007669"/>
    <property type="project" value="UniProtKB-KW"/>
</dbReference>
<keyword evidence="4 8" id="KW-0863">Zinc-finger</keyword>
<evidence type="ECO:0000256" key="3">
    <source>
        <dbReference type="ARBA" id="ARBA00022737"/>
    </source>
</evidence>
<keyword evidence="6" id="KW-0238">DNA-binding</keyword>
<evidence type="ECO:0000256" key="5">
    <source>
        <dbReference type="ARBA" id="ARBA00022833"/>
    </source>
</evidence>
<dbReference type="CDD" id="cd07765">
    <property type="entry name" value="KRAB_A-box"/>
    <property type="match status" value="1"/>
</dbReference>
<dbReference type="GO" id="GO:0000977">
    <property type="term" value="F:RNA polymerase II transcription regulatory region sequence-specific DNA binding"/>
    <property type="evidence" value="ECO:0007669"/>
    <property type="project" value="TreeGrafter"/>
</dbReference>
<proteinExistence type="predicted"/>
<dbReference type="PANTHER" id="PTHR24381:SF390">
    <property type="entry name" value="ZINC FINGER PROTEIN 37 HOMOLOG"/>
    <property type="match status" value="1"/>
</dbReference>
<evidence type="ECO:0000259" key="9">
    <source>
        <dbReference type="PROSITE" id="PS50157"/>
    </source>
</evidence>
<sequence>VHWISLLELLKGNLDVAVYFSKEEWSQLDPAQKALHGEVMLENSRNLASLGYNGQKNKNCKEECQSFSYYISLIRHQSSHKGERPYKCMECGKSFTCSRSLNSHKRIHTGEKPYQCM</sequence>
<dbReference type="GO" id="GO:0000981">
    <property type="term" value="F:DNA-binding transcription factor activity, RNA polymerase II-specific"/>
    <property type="evidence" value="ECO:0007669"/>
    <property type="project" value="TreeGrafter"/>
</dbReference>
<evidence type="ECO:0000256" key="2">
    <source>
        <dbReference type="ARBA" id="ARBA00022723"/>
    </source>
</evidence>
<dbReference type="FunFam" id="3.30.160.60:FF:002343">
    <property type="entry name" value="Zinc finger protein 33A"/>
    <property type="match status" value="1"/>
</dbReference>
<evidence type="ECO:0000256" key="7">
    <source>
        <dbReference type="ARBA" id="ARBA00023242"/>
    </source>
</evidence>
<dbReference type="Gene3D" id="3.30.160.60">
    <property type="entry name" value="Classic Zinc Finger"/>
    <property type="match status" value="2"/>
</dbReference>
<evidence type="ECO:0000313" key="11">
    <source>
        <dbReference type="Ensembl" id="ENSLLTP00000016259.1"/>
    </source>
</evidence>
<feature type="domain" description="KRAB" evidence="10">
    <location>
        <begin position="11"/>
        <end position="82"/>
    </location>
</feature>